<dbReference type="EMBL" id="BAABIL010000470">
    <property type="protein sequence ID" value="GAA4988915.1"/>
    <property type="molecule type" value="Genomic_DNA"/>
</dbReference>
<gene>
    <name evidence="2" type="ORF">GCM10023225_28030</name>
</gene>
<keyword evidence="1" id="KW-0472">Membrane</keyword>
<name>A0ABP9I5H2_9ACTN</name>
<evidence type="ECO:0008006" key="4">
    <source>
        <dbReference type="Google" id="ProtNLM"/>
    </source>
</evidence>
<evidence type="ECO:0000313" key="2">
    <source>
        <dbReference type="EMBL" id="GAA4988915.1"/>
    </source>
</evidence>
<keyword evidence="1" id="KW-0812">Transmembrane</keyword>
<keyword evidence="3" id="KW-1185">Reference proteome</keyword>
<dbReference type="Proteomes" id="UP001501195">
    <property type="component" value="Unassembled WGS sequence"/>
</dbReference>
<proteinExistence type="predicted"/>
<accession>A0ABP9I5H2</accession>
<keyword evidence="1" id="KW-1133">Transmembrane helix</keyword>
<evidence type="ECO:0000313" key="3">
    <source>
        <dbReference type="Proteomes" id="UP001501195"/>
    </source>
</evidence>
<comment type="caution">
    <text evidence="2">The sequence shown here is derived from an EMBL/GenBank/DDBJ whole genome shotgun (WGS) entry which is preliminary data.</text>
</comment>
<feature type="transmembrane region" description="Helical" evidence="1">
    <location>
        <begin position="73"/>
        <end position="91"/>
    </location>
</feature>
<dbReference type="InterPro" id="IPR019662">
    <property type="entry name" value="DUF2516"/>
</dbReference>
<protein>
    <recommendedName>
        <fullName evidence="4">DUF2516 family protein</fullName>
    </recommendedName>
</protein>
<organism evidence="2 3">
    <name type="scientific">Kineococcus glutinatus</name>
    <dbReference type="NCBI Taxonomy" id="1070872"/>
    <lineage>
        <taxon>Bacteria</taxon>
        <taxon>Bacillati</taxon>
        <taxon>Actinomycetota</taxon>
        <taxon>Actinomycetes</taxon>
        <taxon>Kineosporiales</taxon>
        <taxon>Kineosporiaceae</taxon>
        <taxon>Kineococcus</taxon>
    </lineage>
</organism>
<evidence type="ECO:0000256" key="1">
    <source>
        <dbReference type="SAM" id="Phobius"/>
    </source>
</evidence>
<sequence>MIDISLASVQGVLILILSVAALGVQGWALGDSLRHRPEAYASAGKLTKTKWVALLAVAAAIGVISLGQNFLGMLFFDALAVVAAVVYLTDARPALRPYRGRGNRGGHAGPYGPW</sequence>
<feature type="transmembrane region" description="Helical" evidence="1">
    <location>
        <begin position="12"/>
        <end position="30"/>
    </location>
</feature>
<reference evidence="3" key="1">
    <citation type="journal article" date="2019" name="Int. J. Syst. Evol. Microbiol.">
        <title>The Global Catalogue of Microorganisms (GCM) 10K type strain sequencing project: providing services to taxonomists for standard genome sequencing and annotation.</title>
        <authorList>
            <consortium name="The Broad Institute Genomics Platform"/>
            <consortium name="The Broad Institute Genome Sequencing Center for Infectious Disease"/>
            <person name="Wu L."/>
            <person name="Ma J."/>
        </authorList>
    </citation>
    <scope>NUCLEOTIDE SEQUENCE [LARGE SCALE GENOMIC DNA]</scope>
    <source>
        <strain evidence="3">JCM 18126</strain>
    </source>
</reference>
<dbReference type="RefSeq" id="WP_345713272.1">
    <property type="nucleotide sequence ID" value="NZ_BAABIL010000470.1"/>
</dbReference>
<feature type="transmembrane region" description="Helical" evidence="1">
    <location>
        <begin position="51"/>
        <end position="67"/>
    </location>
</feature>
<dbReference type="Pfam" id="PF10724">
    <property type="entry name" value="DUF2516"/>
    <property type="match status" value="1"/>
</dbReference>